<reference evidence="2 3" key="1">
    <citation type="journal article" date="2014" name="PLoS Genet.">
        <title>Hidden diversity in honey bee gut symbionts detected by single-cell genomics.</title>
        <authorList>
            <person name="Engel P."/>
            <person name="Stepanauskas R."/>
            <person name="Moran N."/>
        </authorList>
    </citation>
    <scope>NUCLEOTIDE SEQUENCE [LARGE SCALE GENOMIC DNA]</scope>
    <source>
        <strain evidence="2 3">SCGC AB-598-J21</strain>
    </source>
</reference>
<name>A0A074VAA5_9NEIS</name>
<keyword evidence="1" id="KW-0812">Transmembrane</keyword>
<keyword evidence="1" id="KW-0472">Membrane</keyword>
<keyword evidence="1" id="KW-1133">Transmembrane helix</keyword>
<protein>
    <submittedName>
        <fullName evidence="2">African swine fever virus J13L protein</fullName>
    </submittedName>
</protein>
<evidence type="ECO:0000256" key="1">
    <source>
        <dbReference type="SAM" id="Phobius"/>
    </source>
</evidence>
<evidence type="ECO:0000313" key="2">
    <source>
        <dbReference type="EMBL" id="KEQ00807.1"/>
    </source>
</evidence>
<sequence length="55" mass="6210">MDFYILLILLGVCCAILTAGFCGRSQRWGPWTMLIGISCLLILIMVMIYKLSRVV</sequence>
<feature type="transmembrane region" description="Helical" evidence="1">
    <location>
        <begin position="32"/>
        <end position="51"/>
    </location>
</feature>
<dbReference type="EMBL" id="AVQL01000444">
    <property type="protein sequence ID" value="KEQ00807.1"/>
    <property type="molecule type" value="Genomic_DNA"/>
</dbReference>
<proteinExistence type="predicted"/>
<evidence type="ECO:0000313" key="3">
    <source>
        <dbReference type="Proteomes" id="UP000027644"/>
    </source>
</evidence>
<accession>A0A074VAA5</accession>
<dbReference type="AlphaFoldDB" id="A0A074VAA5"/>
<gene>
    <name evidence="2" type="ORF">SASC598J21_014050</name>
</gene>
<dbReference type="Proteomes" id="UP000027644">
    <property type="component" value="Unassembled WGS sequence"/>
</dbReference>
<comment type="caution">
    <text evidence="2">The sequence shown here is derived from an EMBL/GenBank/DDBJ whole genome shotgun (WGS) entry which is preliminary data.</text>
</comment>
<organism evidence="2 3">
    <name type="scientific">Snodgrassella alvi SCGC AB-598-J21</name>
    <dbReference type="NCBI Taxonomy" id="1385367"/>
    <lineage>
        <taxon>Bacteria</taxon>
        <taxon>Pseudomonadati</taxon>
        <taxon>Pseudomonadota</taxon>
        <taxon>Betaproteobacteria</taxon>
        <taxon>Neisseriales</taxon>
        <taxon>Neisseriaceae</taxon>
        <taxon>Snodgrassella</taxon>
    </lineage>
</organism>